<keyword evidence="5" id="KW-1185">Reference proteome</keyword>
<evidence type="ECO:0000313" key="2">
    <source>
        <dbReference type="EMBL" id="AZS83321.1"/>
    </source>
</evidence>
<dbReference type="Pfam" id="PF13788">
    <property type="entry name" value="DUF4180"/>
    <property type="match status" value="1"/>
</dbReference>
<evidence type="ECO:0000313" key="4">
    <source>
        <dbReference type="Proteomes" id="UP000271291"/>
    </source>
</evidence>
<reference evidence="2 4" key="2">
    <citation type="submission" date="2018-12" db="EMBL/GenBank/DDBJ databases">
        <title>Streptomyces griseoviridis F1-27 complete genome.</title>
        <authorList>
            <person name="Mariita R.M."/>
            <person name="Sello J.K."/>
        </authorList>
    </citation>
    <scope>NUCLEOTIDE SEQUENCE [LARGE SCALE GENOMIC DNA]</scope>
    <source>
        <strain evidence="2 4">F1-27</strain>
    </source>
</reference>
<gene>
    <name evidence="3" type="ORF">DDJ31_36670</name>
    <name evidence="2" type="ORF">ELQ87_02690</name>
</gene>
<dbReference type="InterPro" id="IPR025438">
    <property type="entry name" value="DUF4180"/>
</dbReference>
<dbReference type="AlphaFoldDB" id="A0A3S9Z6D9"/>
<reference evidence="3 5" key="1">
    <citation type="submission" date="2018-04" db="EMBL/GenBank/DDBJ databases">
        <title>Complete genome sequences of Streptomyces griseoviridis K61 and characterization of antagonistic properties of biological control agents.</title>
        <authorList>
            <person name="Mariita R.M."/>
            <person name="Sello J.K."/>
        </authorList>
    </citation>
    <scope>NUCLEOTIDE SEQUENCE [LARGE SCALE GENOMIC DNA]</scope>
    <source>
        <strain evidence="3 5">K61</strain>
    </source>
</reference>
<feature type="domain" description="DUF4180" evidence="1">
    <location>
        <begin position="12"/>
        <end position="120"/>
    </location>
</feature>
<accession>A0A3S9Z6D9</accession>
<sequence length="124" mass="13363">MTTDTLVTLHDVPALRCAPEGPALDGEQAALDLIGDAMGQGAELVVVPAERVAEAFFRLRTGVAGAVVQKFVTYRVRLVVLGDLSRHLADSSALRDFVHETNQGDRIWFLPDDAALAERLAARP</sequence>
<evidence type="ECO:0000259" key="1">
    <source>
        <dbReference type="Pfam" id="PF13788"/>
    </source>
</evidence>
<evidence type="ECO:0000313" key="5">
    <source>
        <dbReference type="Proteomes" id="UP000501753"/>
    </source>
</evidence>
<dbReference type="EMBL" id="CP029078">
    <property type="protein sequence ID" value="QCN89825.1"/>
    <property type="molecule type" value="Genomic_DNA"/>
</dbReference>
<proteinExistence type="predicted"/>
<evidence type="ECO:0000313" key="3">
    <source>
        <dbReference type="EMBL" id="QCN89825.1"/>
    </source>
</evidence>
<protein>
    <submittedName>
        <fullName evidence="2">DUF4180 domain-containing protein</fullName>
    </submittedName>
</protein>
<dbReference type="Proteomes" id="UP000501753">
    <property type="component" value="Chromosome"/>
</dbReference>
<dbReference type="KEGG" id="sgd:ELQ87_02690"/>
<dbReference type="EMBL" id="CP034687">
    <property type="protein sequence ID" value="AZS83321.1"/>
    <property type="molecule type" value="Genomic_DNA"/>
</dbReference>
<name>A0A3S9Z6D9_STRGD</name>
<dbReference type="RefSeq" id="WP_127176235.1">
    <property type="nucleotide sequence ID" value="NZ_CP029078.1"/>
</dbReference>
<organism evidence="2 4">
    <name type="scientific">Streptomyces griseoviridis</name>
    <dbReference type="NCBI Taxonomy" id="45398"/>
    <lineage>
        <taxon>Bacteria</taxon>
        <taxon>Bacillati</taxon>
        <taxon>Actinomycetota</taxon>
        <taxon>Actinomycetes</taxon>
        <taxon>Kitasatosporales</taxon>
        <taxon>Streptomycetaceae</taxon>
        <taxon>Streptomyces</taxon>
    </lineage>
</organism>
<dbReference type="Proteomes" id="UP000271291">
    <property type="component" value="Chromosome"/>
</dbReference>
<dbReference type="OrthoDB" id="8595425at2"/>